<dbReference type="InterPro" id="IPR018626">
    <property type="entry name" value="LCHN/Anr2"/>
</dbReference>
<evidence type="ECO:0008006" key="4">
    <source>
        <dbReference type="Google" id="ProtNLM"/>
    </source>
</evidence>
<feature type="compositionally biased region" description="Basic and acidic residues" evidence="1">
    <location>
        <begin position="389"/>
        <end position="398"/>
    </location>
</feature>
<dbReference type="PANTHER" id="PTHR28153">
    <property type="entry name" value="PROTEIN, PUTATIVE-RELATED"/>
    <property type="match status" value="1"/>
</dbReference>
<dbReference type="Proteomes" id="UP000294933">
    <property type="component" value="Unassembled WGS sequence"/>
</dbReference>
<name>A0A4Y7Q8I8_9AGAM</name>
<reference evidence="2 3" key="1">
    <citation type="submission" date="2018-06" db="EMBL/GenBank/DDBJ databases">
        <title>A transcriptomic atlas of mushroom development highlights an independent origin of complex multicellularity.</title>
        <authorList>
            <consortium name="DOE Joint Genome Institute"/>
            <person name="Krizsan K."/>
            <person name="Almasi E."/>
            <person name="Merenyi Z."/>
            <person name="Sahu N."/>
            <person name="Viragh M."/>
            <person name="Koszo T."/>
            <person name="Mondo S."/>
            <person name="Kiss B."/>
            <person name="Balint B."/>
            <person name="Kues U."/>
            <person name="Barry K."/>
            <person name="Hegedus J.C."/>
            <person name="Henrissat B."/>
            <person name="Johnson J."/>
            <person name="Lipzen A."/>
            <person name="Ohm R."/>
            <person name="Nagy I."/>
            <person name="Pangilinan J."/>
            <person name="Yan J."/>
            <person name="Xiong Y."/>
            <person name="Grigoriev I.V."/>
            <person name="Hibbett D.S."/>
            <person name="Nagy L.G."/>
        </authorList>
    </citation>
    <scope>NUCLEOTIDE SEQUENCE [LARGE SCALE GENOMIC DNA]</scope>
    <source>
        <strain evidence="2 3">SZMC22713</strain>
    </source>
</reference>
<dbReference type="PANTHER" id="PTHR28153:SF1">
    <property type="entry name" value="DUF4484 DOMAIN-CONTAINING PROTEIN"/>
    <property type="match status" value="1"/>
</dbReference>
<protein>
    <recommendedName>
        <fullName evidence="4">DUF4484 domain-containing protein</fullName>
    </recommendedName>
</protein>
<dbReference type="VEuPathDB" id="FungiDB:BD410DRAFT_820784"/>
<feature type="region of interest" description="Disordered" evidence="1">
    <location>
        <begin position="338"/>
        <end position="358"/>
    </location>
</feature>
<dbReference type="InterPro" id="IPR053056">
    <property type="entry name" value="Lipid_Metab_Assoc_Protein"/>
</dbReference>
<dbReference type="Pfam" id="PF09804">
    <property type="entry name" value="DENND11"/>
    <property type="match status" value="1"/>
</dbReference>
<keyword evidence="3" id="KW-1185">Reference proteome</keyword>
<dbReference type="EMBL" id="ML170170">
    <property type="protein sequence ID" value="TDL23422.1"/>
    <property type="molecule type" value="Genomic_DNA"/>
</dbReference>
<dbReference type="OrthoDB" id="2152680at2759"/>
<dbReference type="AlphaFoldDB" id="A0A4Y7Q8I8"/>
<dbReference type="GO" id="GO:0005811">
    <property type="term" value="C:lipid droplet"/>
    <property type="evidence" value="ECO:0007669"/>
    <property type="project" value="TreeGrafter"/>
</dbReference>
<evidence type="ECO:0000313" key="3">
    <source>
        <dbReference type="Proteomes" id="UP000294933"/>
    </source>
</evidence>
<evidence type="ECO:0000313" key="2">
    <source>
        <dbReference type="EMBL" id="TDL23422.1"/>
    </source>
</evidence>
<sequence>MSKPASEGKLPQDIIAIFHASFHPTQGNVVDWNLKASNDIDLDGVEFSVLPSGLHLVERDTLYFSHQDYTGLALFRRRPTQSHGHRGFRLSSIGILLAKSARPRPWAHLASLRLVADAVYKSAETRAERAESLVDLEATDAETDGGGTAQGDELIEKDWEPARVWFEDRRVCPDAPKDGEVWNGWSDELDGVYASPHTPTPHLPHLLRILGLSSLTLYKFALTRRRILIYTLPPVEVACNLAWIAADLCREHHMSSGSHTSGILIEGLYGESIRRKPDVSRESLSVLGMITLNDIGRLESESEKGRGWIACTTDAIFLERPQYYDLIIDLTTSTPSKASRPTLYMSKPNPPSPNGKRKASWRLESIRFTWSDVKLWNELNRILKLDASHGAHPSHDRPASIPADVRSQSPASASPRWTEIFQLYEDVCLICASLWMGTNTWHANSRASFSTANDGTQWGSIKLEGDDDWSLGGTHMRNLGKGIEGRPDTDGAKIRTVGQGIEGRPTAASSVVRSAPKPTKRLSSASLAKDGQDRVELVEEVEEESEFRSRNIRTTLALLQTFHAHTAFLLSQLHSILPPPSASSTPVTVVREAARNMTGRASAEDIDVVTLSPRDLMSLELGIWSELDARFVEWLAEAEGYSGPGTGRTVVIRRGWKDLLGAVFGFG</sequence>
<dbReference type="STRING" id="50990.A0A4Y7Q8I8"/>
<gene>
    <name evidence="2" type="ORF">BD410DRAFT_820784</name>
</gene>
<feature type="region of interest" description="Disordered" evidence="1">
    <location>
        <begin position="389"/>
        <end position="410"/>
    </location>
</feature>
<proteinExistence type="predicted"/>
<organism evidence="2 3">
    <name type="scientific">Rickenella mellea</name>
    <dbReference type="NCBI Taxonomy" id="50990"/>
    <lineage>
        <taxon>Eukaryota</taxon>
        <taxon>Fungi</taxon>
        <taxon>Dikarya</taxon>
        <taxon>Basidiomycota</taxon>
        <taxon>Agaricomycotina</taxon>
        <taxon>Agaricomycetes</taxon>
        <taxon>Hymenochaetales</taxon>
        <taxon>Rickenellaceae</taxon>
        <taxon>Rickenella</taxon>
    </lineage>
</organism>
<accession>A0A4Y7Q8I8</accession>
<evidence type="ECO:0000256" key="1">
    <source>
        <dbReference type="SAM" id="MobiDB-lite"/>
    </source>
</evidence>